<evidence type="ECO:0000313" key="3">
    <source>
        <dbReference type="Proteomes" id="UP000294947"/>
    </source>
</evidence>
<name>A0A4R4Y107_9PSEU</name>
<comment type="caution">
    <text evidence="2">The sequence shown here is derived from an EMBL/GenBank/DDBJ whole genome shotgun (WGS) entry which is preliminary data.</text>
</comment>
<feature type="compositionally biased region" description="Basic residues" evidence="1">
    <location>
        <begin position="63"/>
        <end position="76"/>
    </location>
</feature>
<dbReference type="InterPro" id="IPR029033">
    <property type="entry name" value="His_PPase_superfam"/>
</dbReference>
<dbReference type="InterPro" id="IPR013078">
    <property type="entry name" value="His_Pase_superF_clade-1"/>
</dbReference>
<dbReference type="GO" id="GO:0016791">
    <property type="term" value="F:phosphatase activity"/>
    <property type="evidence" value="ECO:0007669"/>
    <property type="project" value="TreeGrafter"/>
</dbReference>
<dbReference type="SUPFAM" id="SSF53254">
    <property type="entry name" value="Phosphoglycerate mutase-like"/>
    <property type="match status" value="1"/>
</dbReference>
<dbReference type="SMART" id="SM00855">
    <property type="entry name" value="PGAM"/>
    <property type="match status" value="1"/>
</dbReference>
<evidence type="ECO:0000313" key="2">
    <source>
        <dbReference type="EMBL" id="TDD37723.1"/>
    </source>
</evidence>
<organism evidence="2 3">
    <name type="scientific">Saccharopolyspora elongata</name>
    <dbReference type="NCBI Taxonomy" id="2530387"/>
    <lineage>
        <taxon>Bacteria</taxon>
        <taxon>Bacillati</taxon>
        <taxon>Actinomycetota</taxon>
        <taxon>Actinomycetes</taxon>
        <taxon>Pseudonocardiales</taxon>
        <taxon>Pseudonocardiaceae</taxon>
        <taxon>Saccharopolyspora</taxon>
    </lineage>
</organism>
<accession>A0A4R4Y107</accession>
<gene>
    <name evidence="2" type="ORF">E1288_40030</name>
</gene>
<reference evidence="2 3" key="1">
    <citation type="submission" date="2019-03" db="EMBL/GenBank/DDBJ databases">
        <title>Draft genome sequences of novel Actinobacteria.</title>
        <authorList>
            <person name="Sahin N."/>
            <person name="Ay H."/>
            <person name="Saygin H."/>
        </authorList>
    </citation>
    <scope>NUCLEOTIDE SEQUENCE [LARGE SCALE GENOMIC DNA]</scope>
    <source>
        <strain evidence="2 3">7K502</strain>
    </source>
</reference>
<dbReference type="CDD" id="cd07067">
    <property type="entry name" value="HP_PGM_like"/>
    <property type="match status" value="1"/>
</dbReference>
<dbReference type="GO" id="GO:0005737">
    <property type="term" value="C:cytoplasm"/>
    <property type="evidence" value="ECO:0007669"/>
    <property type="project" value="TreeGrafter"/>
</dbReference>
<dbReference type="EMBL" id="SMKW01000093">
    <property type="protein sequence ID" value="TDD37723.1"/>
    <property type="molecule type" value="Genomic_DNA"/>
</dbReference>
<proteinExistence type="predicted"/>
<evidence type="ECO:0000256" key="1">
    <source>
        <dbReference type="SAM" id="MobiDB-lite"/>
    </source>
</evidence>
<dbReference type="AlphaFoldDB" id="A0A4R4Y107"/>
<dbReference type="Pfam" id="PF00300">
    <property type="entry name" value="His_Phos_1"/>
    <property type="match status" value="1"/>
</dbReference>
<feature type="compositionally biased region" description="Basic residues" evidence="1">
    <location>
        <begin position="40"/>
        <end position="52"/>
    </location>
</feature>
<keyword evidence="3" id="KW-1185">Reference proteome</keyword>
<dbReference type="InterPro" id="IPR050275">
    <property type="entry name" value="PGM_Phosphatase"/>
</dbReference>
<sequence length="267" mass="29201">MLSIALVVQMILRISTSKAKNGTNSADVPLTDCGAMGPHRPVKAAGGRHRRPSRGEPRPPRCCARRPVHRRGPRRPLSRDLPAGSRLRQTEDGMSPIRARHSQAHCNLHGTIGGPRGCTGLTDHGRHQAQQLAKRLGADHAHAPITATYTTPLRRARETADIIANHLALPVGAETWTAYLQRTTTALRDILAQHAGGTVLIVGHGETVTAATHLFLNRTASLRASTAFAMHYASITRWEQQPLAWTRPDAGWRWTLLTHSDTAHLRT</sequence>
<protein>
    <submittedName>
        <fullName evidence="2">Histidine phosphatase family protein</fullName>
    </submittedName>
</protein>
<feature type="region of interest" description="Disordered" evidence="1">
    <location>
        <begin position="20"/>
        <end position="89"/>
    </location>
</feature>
<dbReference type="OrthoDB" id="3628970at2"/>
<dbReference type="Proteomes" id="UP000294947">
    <property type="component" value="Unassembled WGS sequence"/>
</dbReference>
<dbReference type="Gene3D" id="3.40.50.1240">
    <property type="entry name" value="Phosphoglycerate mutase-like"/>
    <property type="match status" value="2"/>
</dbReference>
<dbReference type="PANTHER" id="PTHR48100:SF1">
    <property type="entry name" value="HISTIDINE PHOSPHATASE FAMILY PROTEIN-RELATED"/>
    <property type="match status" value="1"/>
</dbReference>
<dbReference type="PANTHER" id="PTHR48100">
    <property type="entry name" value="BROAD-SPECIFICITY PHOSPHATASE YOR283W-RELATED"/>
    <property type="match status" value="1"/>
</dbReference>